<feature type="region of interest" description="Disordered" evidence="1">
    <location>
        <begin position="143"/>
        <end position="163"/>
    </location>
</feature>
<protein>
    <submittedName>
        <fullName evidence="2">Uncharacterized protein</fullName>
    </submittedName>
</protein>
<sequence length="163" mass="17740">MVRRQVARGWFWASAMDHRASYPASAVPSWNNFWTKHSIDDRGFRILAEATGKREQASVMVERQPVSISSVPTHEISLAAPAIARSSAPASVLFISSPWFDTYVGWQGVVWAGLGDPAVAMIYFVQQPALGSIIFFRPSASVSDAARSPSEGRLTGGEMARNA</sequence>
<evidence type="ECO:0000256" key="1">
    <source>
        <dbReference type="SAM" id="MobiDB-lite"/>
    </source>
</evidence>
<reference evidence="2 3" key="1">
    <citation type="submission" date="2016-05" db="EMBL/GenBank/DDBJ databases">
        <title>Comparative analysis of secretome profiles of manganese(II)-oxidizing ascomycete fungi.</title>
        <authorList>
            <consortium name="DOE Joint Genome Institute"/>
            <person name="Zeiner C.A."/>
            <person name="Purvine S.O."/>
            <person name="Zink E.M."/>
            <person name="Wu S."/>
            <person name="Pasa-Tolic L."/>
            <person name="Chaput D.L."/>
            <person name="Haridas S."/>
            <person name="Grigoriev I.V."/>
            <person name="Santelli C.M."/>
            <person name="Hansel C.M."/>
        </authorList>
    </citation>
    <scope>NUCLEOTIDE SEQUENCE [LARGE SCALE GENOMIC DNA]</scope>
    <source>
        <strain evidence="2 3">AP3s5-JAC2a</strain>
    </source>
</reference>
<evidence type="ECO:0000313" key="2">
    <source>
        <dbReference type="EMBL" id="OAF99837.1"/>
    </source>
</evidence>
<dbReference type="EMBL" id="KV441561">
    <property type="protein sequence ID" value="OAF99837.1"/>
    <property type="molecule type" value="Genomic_DNA"/>
</dbReference>
<dbReference type="Proteomes" id="UP000077069">
    <property type="component" value="Unassembled WGS sequence"/>
</dbReference>
<name>A0A177BZ74_9PLEO</name>
<accession>A0A177BZ74</accession>
<organism evidence="2 3">
    <name type="scientific">Paraphaeosphaeria sporulosa</name>
    <dbReference type="NCBI Taxonomy" id="1460663"/>
    <lineage>
        <taxon>Eukaryota</taxon>
        <taxon>Fungi</taxon>
        <taxon>Dikarya</taxon>
        <taxon>Ascomycota</taxon>
        <taxon>Pezizomycotina</taxon>
        <taxon>Dothideomycetes</taxon>
        <taxon>Pleosporomycetidae</taxon>
        <taxon>Pleosporales</taxon>
        <taxon>Massarineae</taxon>
        <taxon>Didymosphaeriaceae</taxon>
        <taxon>Paraphaeosphaeria</taxon>
    </lineage>
</organism>
<gene>
    <name evidence="2" type="ORF">CC84DRAFT_1181291</name>
</gene>
<dbReference type="RefSeq" id="XP_018030203.1">
    <property type="nucleotide sequence ID" value="XM_018180544.1"/>
</dbReference>
<dbReference type="AlphaFoldDB" id="A0A177BZ74"/>
<dbReference type="InParanoid" id="A0A177BZ74"/>
<evidence type="ECO:0000313" key="3">
    <source>
        <dbReference type="Proteomes" id="UP000077069"/>
    </source>
</evidence>
<proteinExistence type="predicted"/>
<keyword evidence="3" id="KW-1185">Reference proteome</keyword>
<dbReference type="GeneID" id="28764030"/>